<evidence type="ECO:0000313" key="2">
    <source>
        <dbReference type="Proteomes" id="UP001595384"/>
    </source>
</evidence>
<keyword evidence="2" id="KW-1185">Reference proteome</keyword>
<dbReference type="EMBL" id="JBHRSE010000091">
    <property type="protein sequence ID" value="MFC3024839.1"/>
    <property type="molecule type" value="Genomic_DNA"/>
</dbReference>
<dbReference type="Gene3D" id="3.30.830.10">
    <property type="entry name" value="Metalloenzyme, LuxS/M16 peptidase-like"/>
    <property type="match status" value="1"/>
</dbReference>
<dbReference type="SUPFAM" id="SSF63411">
    <property type="entry name" value="LuxS/MPP-like metallohydrolase"/>
    <property type="match status" value="1"/>
</dbReference>
<protein>
    <submittedName>
        <fullName evidence="1">M16 family metallopeptidase</fullName>
    </submittedName>
</protein>
<reference evidence="2" key="1">
    <citation type="journal article" date="2019" name="Int. J. Syst. Evol. Microbiol.">
        <title>The Global Catalogue of Microorganisms (GCM) 10K type strain sequencing project: providing services to taxonomists for standard genome sequencing and annotation.</title>
        <authorList>
            <consortium name="The Broad Institute Genomics Platform"/>
            <consortium name="The Broad Institute Genome Sequencing Center for Infectious Disease"/>
            <person name="Wu L."/>
            <person name="Ma J."/>
        </authorList>
    </citation>
    <scope>NUCLEOTIDE SEQUENCE [LARGE SCALE GENOMIC DNA]</scope>
    <source>
        <strain evidence="2">KCTC 62784</strain>
    </source>
</reference>
<accession>A0ABV7CCD2</accession>
<dbReference type="Proteomes" id="UP001595384">
    <property type="component" value="Unassembled WGS sequence"/>
</dbReference>
<name>A0ABV7CCD2_9VIBR</name>
<gene>
    <name evidence="1" type="ORF">ACFODT_13545</name>
</gene>
<sequence>MLDIGECRTSQLNSGFTISSFTKTSSTEKAIALAMKTYQRLWEQGVDATTLASAKAYVKGQFPRDYETNAELADFLIKESIYGLNDDDINQFQSRVDGLTMKDTQRIIQQYFPKHNLQFVLVGNAEKIAPIAKKYGHVTQVNIQDIGFGESQ</sequence>
<dbReference type="InterPro" id="IPR011249">
    <property type="entry name" value="Metalloenz_LuxS/M16"/>
</dbReference>
<evidence type="ECO:0000313" key="1">
    <source>
        <dbReference type="EMBL" id="MFC3024839.1"/>
    </source>
</evidence>
<organism evidence="1 2">
    <name type="scientific">Vibrio zhugei</name>
    <dbReference type="NCBI Taxonomy" id="2479546"/>
    <lineage>
        <taxon>Bacteria</taxon>
        <taxon>Pseudomonadati</taxon>
        <taxon>Pseudomonadota</taxon>
        <taxon>Gammaproteobacteria</taxon>
        <taxon>Vibrionales</taxon>
        <taxon>Vibrionaceae</taxon>
        <taxon>Vibrio</taxon>
    </lineage>
</organism>
<dbReference type="RefSeq" id="WP_123014313.1">
    <property type="nucleotide sequence ID" value="NZ_CP033077.1"/>
</dbReference>
<proteinExistence type="predicted"/>
<comment type="caution">
    <text evidence="1">The sequence shown here is derived from an EMBL/GenBank/DDBJ whole genome shotgun (WGS) entry which is preliminary data.</text>
</comment>